<evidence type="ECO:0000259" key="1">
    <source>
        <dbReference type="Pfam" id="PF13456"/>
    </source>
</evidence>
<dbReference type="Gene3D" id="3.30.420.10">
    <property type="entry name" value="Ribonuclease H-like superfamily/Ribonuclease H"/>
    <property type="match status" value="1"/>
</dbReference>
<proteinExistence type="predicted"/>
<feature type="domain" description="RNase H type-1" evidence="1">
    <location>
        <begin position="164"/>
        <end position="247"/>
    </location>
</feature>
<dbReference type="GO" id="GO:0004523">
    <property type="term" value="F:RNA-DNA hybrid ribonuclease activity"/>
    <property type="evidence" value="ECO:0007669"/>
    <property type="project" value="InterPro"/>
</dbReference>
<dbReference type="AlphaFoldDB" id="A0A7J9I1R7"/>
<feature type="non-terminal residue" evidence="2">
    <location>
        <position position="286"/>
    </location>
</feature>
<sequence>TPNKIGGSIITEIFEASNSERILCILLSDSSQEDDVVWQAKCSGEYTVRSGYRLLNTDPMMTIPNADDRTIYKKLWNTPPLLFVQDVKPNLKLFHMSGPAQEVWQSLSLTWPANSQNEHFWENKLQSAHDIVGKIQAYLKELDNLELKLPAQINHSVAQVNIPDAFSAEALACVQALKFAREMGFTMIEVEGDSRTVISNINGAKEDKSHNSAYISDARTQVNHFMKVLFLHANRDCNKVAHAIAEEGFALREDTYWVEEVPTVALTAVAADRRWVDLPWLTFWLE</sequence>
<gene>
    <name evidence="2" type="ORF">Gohar_000764</name>
</gene>
<dbReference type="OrthoDB" id="948036at2759"/>
<comment type="caution">
    <text evidence="2">The sequence shown here is derived from an EMBL/GenBank/DDBJ whole genome shotgun (WGS) entry which is preliminary data.</text>
</comment>
<dbReference type="InterPro" id="IPR052929">
    <property type="entry name" value="RNase_H-like_EbsB-rel"/>
</dbReference>
<dbReference type="InterPro" id="IPR036397">
    <property type="entry name" value="RNaseH_sf"/>
</dbReference>
<dbReference type="InterPro" id="IPR044730">
    <property type="entry name" value="RNase_H-like_dom_plant"/>
</dbReference>
<dbReference type="PANTHER" id="PTHR47074:SF61">
    <property type="entry name" value="RNASE H TYPE-1 DOMAIN-CONTAINING PROTEIN"/>
    <property type="match status" value="1"/>
</dbReference>
<dbReference type="InterPro" id="IPR002156">
    <property type="entry name" value="RNaseH_domain"/>
</dbReference>
<evidence type="ECO:0000313" key="2">
    <source>
        <dbReference type="EMBL" id="MBA0816062.1"/>
    </source>
</evidence>
<dbReference type="Proteomes" id="UP000593560">
    <property type="component" value="Unassembled WGS sequence"/>
</dbReference>
<dbReference type="InterPro" id="IPR012337">
    <property type="entry name" value="RNaseH-like_sf"/>
</dbReference>
<protein>
    <recommendedName>
        <fullName evidence="1">RNase H type-1 domain-containing protein</fullName>
    </recommendedName>
</protein>
<dbReference type="SUPFAM" id="SSF53098">
    <property type="entry name" value="Ribonuclease H-like"/>
    <property type="match status" value="1"/>
</dbReference>
<organism evidence="2 3">
    <name type="scientific">Gossypium harknessii</name>
    <dbReference type="NCBI Taxonomy" id="34285"/>
    <lineage>
        <taxon>Eukaryota</taxon>
        <taxon>Viridiplantae</taxon>
        <taxon>Streptophyta</taxon>
        <taxon>Embryophyta</taxon>
        <taxon>Tracheophyta</taxon>
        <taxon>Spermatophyta</taxon>
        <taxon>Magnoliopsida</taxon>
        <taxon>eudicotyledons</taxon>
        <taxon>Gunneridae</taxon>
        <taxon>Pentapetalae</taxon>
        <taxon>rosids</taxon>
        <taxon>malvids</taxon>
        <taxon>Malvales</taxon>
        <taxon>Malvaceae</taxon>
        <taxon>Malvoideae</taxon>
        <taxon>Gossypium</taxon>
    </lineage>
</organism>
<dbReference type="GO" id="GO:0003676">
    <property type="term" value="F:nucleic acid binding"/>
    <property type="evidence" value="ECO:0007669"/>
    <property type="project" value="InterPro"/>
</dbReference>
<dbReference type="PANTHER" id="PTHR47074">
    <property type="entry name" value="BNAC02G40300D PROTEIN"/>
    <property type="match status" value="1"/>
</dbReference>
<evidence type="ECO:0000313" key="3">
    <source>
        <dbReference type="Proteomes" id="UP000593560"/>
    </source>
</evidence>
<dbReference type="Pfam" id="PF13456">
    <property type="entry name" value="RVT_3"/>
    <property type="match status" value="1"/>
</dbReference>
<feature type="non-terminal residue" evidence="2">
    <location>
        <position position="1"/>
    </location>
</feature>
<reference evidence="2 3" key="1">
    <citation type="journal article" date="2019" name="Genome Biol. Evol.">
        <title>Insights into the evolution of the New World diploid cottons (Gossypium, subgenus Houzingenia) based on genome sequencing.</title>
        <authorList>
            <person name="Grover C.E."/>
            <person name="Arick M.A. 2nd"/>
            <person name="Thrash A."/>
            <person name="Conover J.L."/>
            <person name="Sanders W.S."/>
            <person name="Peterson D.G."/>
            <person name="Frelichowski J.E."/>
            <person name="Scheffler J.A."/>
            <person name="Scheffler B.E."/>
            <person name="Wendel J.F."/>
        </authorList>
    </citation>
    <scope>NUCLEOTIDE SEQUENCE [LARGE SCALE GENOMIC DNA]</scope>
    <source>
        <strain evidence="2">0</strain>
        <tissue evidence="2">Leaf</tissue>
    </source>
</reference>
<keyword evidence="3" id="KW-1185">Reference proteome</keyword>
<dbReference type="EMBL" id="JABFAD010000013">
    <property type="protein sequence ID" value="MBA0816062.1"/>
    <property type="molecule type" value="Genomic_DNA"/>
</dbReference>
<dbReference type="CDD" id="cd06222">
    <property type="entry name" value="RNase_H_like"/>
    <property type="match status" value="1"/>
</dbReference>
<name>A0A7J9I1R7_9ROSI</name>
<accession>A0A7J9I1R7</accession>